<reference evidence="2" key="1">
    <citation type="submission" date="2013-08" db="EMBL/GenBank/DDBJ databases">
        <authorList>
            <person name="Mendez C."/>
            <person name="Richter M."/>
            <person name="Ferrer M."/>
            <person name="Sanchez J."/>
        </authorList>
    </citation>
    <scope>NUCLEOTIDE SEQUENCE</scope>
</reference>
<reference evidence="2" key="2">
    <citation type="journal article" date="2014" name="ISME J.">
        <title>Microbial stratification in low pH oxic and suboxic macroscopic growths along an acid mine drainage.</title>
        <authorList>
            <person name="Mendez-Garcia C."/>
            <person name="Mesa V."/>
            <person name="Sprenger R.R."/>
            <person name="Richter M."/>
            <person name="Diez M.S."/>
            <person name="Solano J."/>
            <person name="Bargiela R."/>
            <person name="Golyshina O.V."/>
            <person name="Manteca A."/>
            <person name="Ramos J.L."/>
            <person name="Gallego J.R."/>
            <person name="Llorente I."/>
            <person name="Martins Dos Santos V.A."/>
            <person name="Jensen O.N."/>
            <person name="Pelaez A.I."/>
            <person name="Sanchez J."/>
            <person name="Ferrer M."/>
        </authorList>
    </citation>
    <scope>NUCLEOTIDE SEQUENCE</scope>
</reference>
<gene>
    <name evidence="2" type="ORF">B1A_19772</name>
</gene>
<sequence>EVVVSYAFWQAAFGGKSDVLGRTLEVRGTPMHIVGVMPRQFVFPIPHTAFWMPFVITPALAHDNRINYLMLAHAPSGWSLSNINTLLGTIRDRELRSESPSAQARAEKNGYVIDAVPYRQLLLSYVGGTAPFWGLFAFSLLLLLLATLNSTTLVLARQRERLGDLKLRQVLGAEHTAIVRITLLE</sequence>
<feature type="non-terminal residue" evidence="2">
    <location>
        <position position="1"/>
    </location>
</feature>
<feature type="transmembrane region" description="Helical" evidence="1">
    <location>
        <begin position="41"/>
        <end position="61"/>
    </location>
</feature>
<evidence type="ECO:0000313" key="2">
    <source>
        <dbReference type="EMBL" id="EQD31758.1"/>
    </source>
</evidence>
<dbReference type="AlphaFoldDB" id="T0YF59"/>
<name>T0YF59_9ZZZZ</name>
<organism evidence="2">
    <name type="scientific">mine drainage metagenome</name>
    <dbReference type="NCBI Taxonomy" id="410659"/>
    <lineage>
        <taxon>unclassified sequences</taxon>
        <taxon>metagenomes</taxon>
        <taxon>ecological metagenomes</taxon>
    </lineage>
</organism>
<evidence type="ECO:0000256" key="1">
    <source>
        <dbReference type="SAM" id="Phobius"/>
    </source>
</evidence>
<comment type="caution">
    <text evidence="2">The sequence shown here is derived from an EMBL/GenBank/DDBJ whole genome shotgun (WGS) entry which is preliminary data.</text>
</comment>
<protein>
    <submittedName>
        <fullName evidence="2">Permease</fullName>
    </submittedName>
</protein>
<keyword evidence="1" id="KW-0472">Membrane</keyword>
<dbReference type="EMBL" id="AUZX01014594">
    <property type="protein sequence ID" value="EQD31758.1"/>
    <property type="molecule type" value="Genomic_DNA"/>
</dbReference>
<feature type="transmembrane region" description="Helical" evidence="1">
    <location>
        <begin position="132"/>
        <end position="156"/>
    </location>
</feature>
<proteinExistence type="predicted"/>
<keyword evidence="1" id="KW-0812">Transmembrane</keyword>
<accession>T0YF59</accession>
<feature type="non-terminal residue" evidence="2">
    <location>
        <position position="185"/>
    </location>
</feature>
<keyword evidence="1" id="KW-1133">Transmembrane helix</keyword>